<dbReference type="PANTHER" id="PTHR30330:SF1">
    <property type="entry name" value="AMINO-ACID CARRIER PROTEIN ALST"/>
    <property type="match status" value="1"/>
</dbReference>
<dbReference type="EMBL" id="CP114588">
    <property type="protein sequence ID" value="WBA09905.1"/>
    <property type="molecule type" value="Genomic_DNA"/>
</dbReference>
<keyword evidence="4" id="KW-1003">Cell membrane</keyword>
<keyword evidence="7 9" id="KW-1133">Transmembrane helix</keyword>
<name>A0AA47KMW0_9GAMM</name>
<dbReference type="PROSITE" id="PS00873">
    <property type="entry name" value="NA_ALANINE_SYMP"/>
    <property type="match status" value="1"/>
</dbReference>
<keyword evidence="5 9" id="KW-0812">Transmembrane</keyword>
<evidence type="ECO:0000256" key="2">
    <source>
        <dbReference type="ARBA" id="ARBA00009261"/>
    </source>
</evidence>
<proteinExistence type="inferred from homology"/>
<feature type="transmembrane region" description="Helical" evidence="9">
    <location>
        <begin position="17"/>
        <end position="37"/>
    </location>
</feature>
<feature type="transmembrane region" description="Helical" evidence="9">
    <location>
        <begin position="393"/>
        <end position="415"/>
    </location>
</feature>
<sequence>MEQLKNLFVSIVDTGNGLLWGSVLIYLLIGLGLYFTVRSGFIQFRNFGHMFKLMANSRDGASGGISSFQAFSTSLAARVGTGNMAGVAVALYLGGPGAIFWMWLTALVGMATSFVESTLAQAYKVNHNDKTFRGGPAYYIEKGLGQRWLGIAFAICLIIAFGLAFNGVQSNSIAAAMNTAFGFDALAVGIGLALVTAPVIFGGMRSVARVAELIVPFMALAYLLVALVVVGMNIEQLPAVISTIVKSALGLEQAAGGAMGYAIAQAMMQGIKRGLFSNEAGMGSAPNAAATATTKPNHPAAQGYVQMLGVFVDTIVICTATASIILISGMLEPNSGLTGIALTQEALVSQVGDWGAAFIAVAILLFAFTSIIANYSYGESNIEYIFRSKNAILLYRIAVLAMVLVGAITDLPLIWSFADLSMGMMAVINLVAIALLSGIAFALMKDYEDQRRAGKNPTFDRTKFPKLDKQIDKDVW</sequence>
<feature type="transmembrane region" description="Helical" evidence="9">
    <location>
        <begin position="180"/>
        <end position="201"/>
    </location>
</feature>
<comment type="similarity">
    <text evidence="2 9">Belongs to the alanine or glycine:cation symporter (AGCS) (TC 2.A.25) family.</text>
</comment>
<keyword evidence="3 9" id="KW-0813">Transport</keyword>
<evidence type="ECO:0000256" key="7">
    <source>
        <dbReference type="ARBA" id="ARBA00022989"/>
    </source>
</evidence>
<dbReference type="FunFam" id="1.20.1740.10:FF:000004">
    <property type="entry name" value="Sodium:alanine symporter family protein"/>
    <property type="match status" value="1"/>
</dbReference>
<organism evidence="10 11">
    <name type="scientific">Salinivibrio kushneri</name>
    <dbReference type="NCBI Taxonomy" id="1908198"/>
    <lineage>
        <taxon>Bacteria</taxon>
        <taxon>Pseudomonadati</taxon>
        <taxon>Pseudomonadota</taxon>
        <taxon>Gammaproteobacteria</taxon>
        <taxon>Vibrionales</taxon>
        <taxon>Vibrionaceae</taxon>
        <taxon>Salinivibrio</taxon>
    </lineage>
</organism>
<dbReference type="AlphaFoldDB" id="A0AA47KMW0"/>
<evidence type="ECO:0000256" key="8">
    <source>
        <dbReference type="ARBA" id="ARBA00023136"/>
    </source>
</evidence>
<feature type="transmembrane region" description="Helical" evidence="9">
    <location>
        <begin position="308"/>
        <end position="331"/>
    </location>
</feature>
<gene>
    <name evidence="10" type="ORF">N8M53_04405</name>
</gene>
<dbReference type="PRINTS" id="PR00175">
    <property type="entry name" value="NAALASMPORT"/>
</dbReference>
<keyword evidence="6 9" id="KW-0769">Symport</keyword>
<evidence type="ECO:0000313" key="10">
    <source>
        <dbReference type="EMBL" id="WBA09905.1"/>
    </source>
</evidence>
<feature type="transmembrane region" description="Helical" evidence="9">
    <location>
        <begin position="213"/>
        <end position="234"/>
    </location>
</feature>
<dbReference type="PANTHER" id="PTHR30330">
    <property type="entry name" value="AGSS FAMILY TRANSPORTER, SODIUM-ALANINE"/>
    <property type="match status" value="1"/>
</dbReference>
<dbReference type="NCBIfam" id="TIGR00835">
    <property type="entry name" value="agcS"/>
    <property type="match status" value="1"/>
</dbReference>
<feature type="transmembrane region" description="Helical" evidence="9">
    <location>
        <begin position="351"/>
        <end position="373"/>
    </location>
</feature>
<dbReference type="Proteomes" id="UP001164748">
    <property type="component" value="Chromosome"/>
</dbReference>
<evidence type="ECO:0000256" key="6">
    <source>
        <dbReference type="ARBA" id="ARBA00022847"/>
    </source>
</evidence>
<dbReference type="RefSeq" id="WP_269579982.1">
    <property type="nucleotide sequence ID" value="NZ_CP114588.1"/>
</dbReference>
<evidence type="ECO:0000256" key="3">
    <source>
        <dbReference type="ARBA" id="ARBA00022448"/>
    </source>
</evidence>
<keyword evidence="9" id="KW-0997">Cell inner membrane</keyword>
<feature type="transmembrane region" description="Helical" evidence="9">
    <location>
        <begin position="421"/>
        <end position="443"/>
    </location>
</feature>
<dbReference type="Pfam" id="PF01235">
    <property type="entry name" value="Na_Ala_symp"/>
    <property type="match status" value="1"/>
</dbReference>
<evidence type="ECO:0000256" key="9">
    <source>
        <dbReference type="RuleBase" id="RU363064"/>
    </source>
</evidence>
<dbReference type="GO" id="GO:0005886">
    <property type="term" value="C:plasma membrane"/>
    <property type="evidence" value="ECO:0007669"/>
    <property type="project" value="UniProtKB-SubCell"/>
</dbReference>
<accession>A0AA47KMW0</accession>
<dbReference type="Gene3D" id="1.20.1740.10">
    <property type="entry name" value="Amino acid/polyamine transporter I"/>
    <property type="match status" value="1"/>
</dbReference>
<dbReference type="InterPro" id="IPR001463">
    <property type="entry name" value="Na/Ala_symport"/>
</dbReference>
<evidence type="ECO:0000313" key="11">
    <source>
        <dbReference type="Proteomes" id="UP001164748"/>
    </source>
</evidence>
<evidence type="ECO:0000256" key="1">
    <source>
        <dbReference type="ARBA" id="ARBA00004651"/>
    </source>
</evidence>
<evidence type="ECO:0000256" key="4">
    <source>
        <dbReference type="ARBA" id="ARBA00022475"/>
    </source>
</evidence>
<protein>
    <submittedName>
        <fullName evidence="10">Alanine/glycine:cation symporter family protein</fullName>
    </submittedName>
</protein>
<dbReference type="GO" id="GO:0005283">
    <property type="term" value="F:amino acid:sodium symporter activity"/>
    <property type="evidence" value="ECO:0007669"/>
    <property type="project" value="InterPro"/>
</dbReference>
<evidence type="ECO:0000256" key="5">
    <source>
        <dbReference type="ARBA" id="ARBA00022692"/>
    </source>
</evidence>
<feature type="transmembrane region" description="Helical" evidence="9">
    <location>
        <begin position="148"/>
        <end position="168"/>
    </location>
</feature>
<keyword evidence="8 9" id="KW-0472">Membrane</keyword>
<reference evidence="10" key="1">
    <citation type="submission" date="2022-09" db="EMBL/GenBank/DDBJ databases">
        <authorList>
            <person name="Li Z.-J."/>
        </authorList>
    </citation>
    <scope>NUCLEOTIDE SEQUENCE</scope>
    <source>
        <strain evidence="10">TGB11</strain>
    </source>
</reference>
<comment type="subcellular location">
    <subcellularLocation>
        <location evidence="9">Cell inner membrane</location>
        <topology evidence="9">Multi-pass membrane protein</topology>
    </subcellularLocation>
    <subcellularLocation>
        <location evidence="1">Cell membrane</location>
        <topology evidence="1">Multi-pass membrane protein</topology>
    </subcellularLocation>
</comment>